<proteinExistence type="predicted"/>
<dbReference type="PROSITE" id="PS51257">
    <property type="entry name" value="PROKAR_LIPOPROTEIN"/>
    <property type="match status" value="1"/>
</dbReference>
<name>Q8H844_ORYSJ</name>
<dbReference type="Proteomes" id="UP000000763">
    <property type="component" value="Chromosome 10"/>
</dbReference>
<gene>
    <name evidence="2" type="primary">OSJNBa0056A15.3</name>
</gene>
<reference evidence="3" key="2">
    <citation type="journal article" date="2008" name="Nucleic Acids Res.">
        <title>The rice annotation project database (RAP-DB): 2008 update.</title>
        <authorList>
            <consortium name="The rice annotation project (RAP)"/>
        </authorList>
    </citation>
    <scope>GENOME REANNOTATION</scope>
    <source>
        <strain evidence="3">cv. Nipponbare</strain>
    </source>
</reference>
<protein>
    <submittedName>
        <fullName evidence="2">Uncharacterized protein</fullName>
    </submittedName>
</protein>
<sequence>MDISRTNEGYTSCGPVVEMSWHRAGVLLLGAQSCLPVPEVPAVGLTSAQVARRRHAGPTGQRHGEDGLPWTGTTRVIHRRSTGPTARIALGPIGRTAAAAAPGLGSASKPIGRPGASGGGACASRRRRRHPAAEATRKRRQRTAATTQSDGERGWRRRTGKRGRRGEEMPHRGWPARRKTMANGDGRPREATATGGRASACPKEGEERD</sequence>
<organism evidence="2 3">
    <name type="scientific">Oryza sativa subsp. japonica</name>
    <name type="common">Rice</name>
    <dbReference type="NCBI Taxonomy" id="39947"/>
    <lineage>
        <taxon>Eukaryota</taxon>
        <taxon>Viridiplantae</taxon>
        <taxon>Streptophyta</taxon>
        <taxon>Embryophyta</taxon>
        <taxon>Tracheophyta</taxon>
        <taxon>Spermatophyta</taxon>
        <taxon>Magnoliopsida</taxon>
        <taxon>Liliopsida</taxon>
        <taxon>Poales</taxon>
        <taxon>Poaceae</taxon>
        <taxon>BOP clade</taxon>
        <taxon>Oryzoideae</taxon>
        <taxon>Oryzeae</taxon>
        <taxon>Oryzinae</taxon>
        <taxon>Oryza</taxon>
        <taxon>Oryza sativa</taxon>
    </lineage>
</organism>
<evidence type="ECO:0000256" key="1">
    <source>
        <dbReference type="SAM" id="MobiDB-lite"/>
    </source>
</evidence>
<dbReference type="AlphaFoldDB" id="Q8H844"/>
<reference evidence="3" key="1">
    <citation type="journal article" date="2005" name="Nature">
        <title>The map-based sequence of the rice genome.</title>
        <authorList>
            <consortium name="International rice genome sequencing project (IRGSP)"/>
            <person name="Matsumoto T."/>
            <person name="Wu J."/>
            <person name="Kanamori H."/>
            <person name="Katayose Y."/>
            <person name="Fujisawa M."/>
            <person name="Namiki N."/>
            <person name="Mizuno H."/>
            <person name="Yamamoto K."/>
            <person name="Antonio B.A."/>
            <person name="Baba T."/>
            <person name="Sakata K."/>
            <person name="Nagamura Y."/>
            <person name="Aoki H."/>
            <person name="Arikawa K."/>
            <person name="Arita K."/>
            <person name="Bito T."/>
            <person name="Chiden Y."/>
            <person name="Fujitsuka N."/>
            <person name="Fukunaka R."/>
            <person name="Hamada M."/>
            <person name="Harada C."/>
            <person name="Hayashi A."/>
            <person name="Hijishita S."/>
            <person name="Honda M."/>
            <person name="Hosokawa S."/>
            <person name="Ichikawa Y."/>
            <person name="Idonuma A."/>
            <person name="Iijima M."/>
            <person name="Ikeda M."/>
            <person name="Ikeno M."/>
            <person name="Ito K."/>
            <person name="Ito S."/>
            <person name="Ito T."/>
            <person name="Ito Y."/>
            <person name="Ito Y."/>
            <person name="Iwabuchi A."/>
            <person name="Kamiya K."/>
            <person name="Karasawa W."/>
            <person name="Kurita K."/>
            <person name="Katagiri S."/>
            <person name="Kikuta A."/>
            <person name="Kobayashi H."/>
            <person name="Kobayashi N."/>
            <person name="Machita K."/>
            <person name="Maehara T."/>
            <person name="Masukawa M."/>
            <person name="Mizubayashi T."/>
            <person name="Mukai Y."/>
            <person name="Nagasaki H."/>
            <person name="Nagata Y."/>
            <person name="Naito S."/>
            <person name="Nakashima M."/>
            <person name="Nakama Y."/>
            <person name="Nakamichi Y."/>
            <person name="Nakamura M."/>
            <person name="Meguro A."/>
            <person name="Negishi M."/>
            <person name="Ohta I."/>
            <person name="Ohta T."/>
            <person name="Okamoto M."/>
            <person name="Ono N."/>
            <person name="Saji S."/>
            <person name="Sakaguchi M."/>
            <person name="Sakai K."/>
            <person name="Shibata M."/>
            <person name="Shimokawa T."/>
            <person name="Song J."/>
            <person name="Takazaki Y."/>
            <person name="Terasawa K."/>
            <person name="Tsugane M."/>
            <person name="Tsuji K."/>
            <person name="Ueda S."/>
            <person name="Waki K."/>
            <person name="Yamagata H."/>
            <person name="Yamamoto M."/>
            <person name="Yamamoto S."/>
            <person name="Yamane H."/>
            <person name="Yoshiki S."/>
            <person name="Yoshihara R."/>
            <person name="Yukawa K."/>
            <person name="Zhong H."/>
            <person name="Yano M."/>
            <person name="Yuan Q."/>
            <person name="Ouyang S."/>
            <person name="Liu J."/>
            <person name="Jones K.M."/>
            <person name="Gansberger K."/>
            <person name="Moffat K."/>
            <person name="Hill J."/>
            <person name="Bera J."/>
            <person name="Fadrosh D."/>
            <person name="Jin S."/>
            <person name="Johri S."/>
            <person name="Kim M."/>
            <person name="Overton L."/>
            <person name="Reardon M."/>
            <person name="Tsitrin T."/>
            <person name="Vuong H."/>
            <person name="Weaver B."/>
            <person name="Ciecko A."/>
            <person name="Tallon L."/>
            <person name="Jackson J."/>
            <person name="Pai G."/>
            <person name="Aken S.V."/>
            <person name="Utterback T."/>
            <person name="Reidmuller S."/>
            <person name="Feldblyum T."/>
            <person name="Hsiao J."/>
            <person name="Zismann V."/>
            <person name="Iobst S."/>
            <person name="de Vazeille A.R."/>
            <person name="Buell C.R."/>
            <person name="Ying K."/>
            <person name="Li Y."/>
            <person name="Lu T."/>
            <person name="Huang Y."/>
            <person name="Zhao Q."/>
            <person name="Feng Q."/>
            <person name="Zhang L."/>
            <person name="Zhu J."/>
            <person name="Weng Q."/>
            <person name="Mu J."/>
            <person name="Lu Y."/>
            <person name="Fan D."/>
            <person name="Liu Y."/>
            <person name="Guan J."/>
            <person name="Zhang Y."/>
            <person name="Yu S."/>
            <person name="Liu X."/>
            <person name="Zhang Y."/>
            <person name="Hong G."/>
            <person name="Han B."/>
            <person name="Choisne N."/>
            <person name="Demange N."/>
            <person name="Orjeda G."/>
            <person name="Samain S."/>
            <person name="Cattolico L."/>
            <person name="Pelletier E."/>
            <person name="Couloux A."/>
            <person name="Segurens B."/>
            <person name="Wincker P."/>
            <person name="D'Hont A."/>
            <person name="Scarpelli C."/>
            <person name="Weissenbach J."/>
            <person name="Salanoubat M."/>
            <person name="Quetier F."/>
            <person name="Yu Y."/>
            <person name="Kim H.R."/>
            <person name="Rambo T."/>
            <person name="Currie J."/>
            <person name="Collura K."/>
            <person name="Luo M."/>
            <person name="Yang T."/>
            <person name="Ammiraju J.S.S."/>
            <person name="Engler F."/>
            <person name="Soderlund C."/>
            <person name="Wing R.A."/>
            <person name="Palmer L.E."/>
            <person name="de la Bastide M."/>
            <person name="Spiegel L."/>
            <person name="Nascimento L."/>
            <person name="Zutavern T."/>
            <person name="O'Shaughnessy A."/>
            <person name="Dike S."/>
            <person name="Dedhia N."/>
            <person name="Preston R."/>
            <person name="Balija V."/>
            <person name="McCombie W.R."/>
            <person name="Chow T."/>
            <person name="Chen H."/>
            <person name="Chung M."/>
            <person name="Chen C."/>
            <person name="Shaw J."/>
            <person name="Wu H."/>
            <person name="Hsiao K."/>
            <person name="Chao Y."/>
            <person name="Chu M."/>
            <person name="Cheng C."/>
            <person name="Hour A."/>
            <person name="Lee P."/>
            <person name="Lin S."/>
            <person name="Lin Y."/>
            <person name="Liou J."/>
            <person name="Liu S."/>
            <person name="Hsing Y."/>
            <person name="Raghuvanshi S."/>
            <person name="Mohanty A."/>
            <person name="Bharti A.K."/>
            <person name="Gaur A."/>
            <person name="Gupta V."/>
            <person name="Kumar D."/>
            <person name="Ravi V."/>
            <person name="Vij S."/>
            <person name="Kapur A."/>
            <person name="Khurana P."/>
            <person name="Khurana P."/>
            <person name="Khurana J.P."/>
            <person name="Tyagi A.K."/>
            <person name="Gaikwad K."/>
            <person name="Singh A."/>
            <person name="Dalal V."/>
            <person name="Srivastava S."/>
            <person name="Dixit A."/>
            <person name="Pal A.K."/>
            <person name="Ghazi I.A."/>
            <person name="Yadav M."/>
            <person name="Pandit A."/>
            <person name="Bhargava A."/>
            <person name="Sureshbabu K."/>
            <person name="Batra K."/>
            <person name="Sharma T.R."/>
            <person name="Mohapatra T."/>
            <person name="Singh N.K."/>
            <person name="Messing J."/>
            <person name="Nelson A.B."/>
            <person name="Fuks G."/>
            <person name="Kavchok S."/>
            <person name="Keizer G."/>
            <person name="Linton E."/>
            <person name="Llaca V."/>
            <person name="Song R."/>
            <person name="Tanyolac B."/>
            <person name="Young S."/>
            <person name="Ho-Il K."/>
            <person name="Hahn J.H."/>
            <person name="Sangsakoo G."/>
            <person name="Vanavichit A."/>
            <person name="de Mattos Luiz.A.T."/>
            <person name="Zimmer P.D."/>
            <person name="Malone G."/>
            <person name="Dellagostin O."/>
            <person name="de Oliveira A.C."/>
            <person name="Bevan M."/>
            <person name="Bancroft I."/>
            <person name="Minx P."/>
            <person name="Cordum H."/>
            <person name="Wilson R."/>
            <person name="Cheng Z."/>
            <person name="Jin W."/>
            <person name="Jiang J."/>
            <person name="Leong S.A."/>
            <person name="Iwama H."/>
            <person name="Gojobori T."/>
            <person name="Itoh T."/>
            <person name="Niimura Y."/>
            <person name="Fujii Y."/>
            <person name="Habara T."/>
            <person name="Sakai H."/>
            <person name="Sato Y."/>
            <person name="Wilson G."/>
            <person name="Kumar K."/>
            <person name="McCouch S."/>
            <person name="Juretic N."/>
            <person name="Hoen D."/>
            <person name="Wright S."/>
            <person name="Bruskiewich R."/>
            <person name="Bureau T."/>
            <person name="Miyao A."/>
            <person name="Hirochika H."/>
            <person name="Nishikawa T."/>
            <person name="Kadowaki K."/>
            <person name="Sugiura M."/>
            <person name="Burr B."/>
            <person name="Sasaki T."/>
        </authorList>
    </citation>
    <scope>NUCLEOTIDE SEQUENCE [LARGE SCALE GENOMIC DNA]</scope>
    <source>
        <strain evidence="3">cv. Nipponbare</strain>
    </source>
</reference>
<feature type="region of interest" description="Disordered" evidence="1">
    <location>
        <begin position="100"/>
        <end position="209"/>
    </location>
</feature>
<accession>Q8H844</accession>
<dbReference type="EMBL" id="AC104615">
    <property type="protein sequence ID" value="AAN16341.1"/>
    <property type="molecule type" value="Genomic_DNA"/>
</dbReference>
<feature type="compositionally biased region" description="Low complexity" evidence="1">
    <location>
        <begin position="100"/>
        <end position="114"/>
    </location>
</feature>
<evidence type="ECO:0000313" key="3">
    <source>
        <dbReference type="Proteomes" id="UP000000763"/>
    </source>
</evidence>
<evidence type="ECO:0000313" key="2">
    <source>
        <dbReference type="EMBL" id="AAN16341.1"/>
    </source>
</evidence>
<feature type="compositionally biased region" description="Basic residues" evidence="1">
    <location>
        <begin position="155"/>
        <end position="164"/>
    </location>
</feature>